<organism evidence="1 2">
    <name type="scientific">Streptomyces luteireticuli</name>
    <dbReference type="NCBI Taxonomy" id="173858"/>
    <lineage>
        <taxon>Bacteria</taxon>
        <taxon>Bacillati</taxon>
        <taxon>Actinomycetota</taxon>
        <taxon>Actinomycetes</taxon>
        <taxon>Kitasatosporales</taxon>
        <taxon>Streptomycetaceae</taxon>
        <taxon>Streptomyces</taxon>
    </lineage>
</organism>
<accession>A0ABP3IHX4</accession>
<evidence type="ECO:0008006" key="3">
    <source>
        <dbReference type="Google" id="ProtNLM"/>
    </source>
</evidence>
<name>A0ABP3IHX4_9ACTN</name>
<evidence type="ECO:0000313" key="2">
    <source>
        <dbReference type="Proteomes" id="UP001500879"/>
    </source>
</evidence>
<evidence type="ECO:0000313" key="1">
    <source>
        <dbReference type="EMBL" id="GAA0401194.1"/>
    </source>
</evidence>
<comment type="caution">
    <text evidence="1">The sequence shown here is derived from an EMBL/GenBank/DDBJ whole genome shotgun (WGS) entry which is preliminary data.</text>
</comment>
<sequence>MVALSNERPAGLIVGTKVHVSGVSNSTVLAAGRDIKLHARQPLVTVRVTDQEIAAVRRAWVKIDRHRRPLVTASEVLTLLREGEPVVVIAGARGVGKTAAAVRALTDYSKFRAAAGQQGTAAPALELEHILPDWESPDAEILPDGTDRGYILDVSEEIDQWEDRLGAAKKILGHGDALKEADSCLIVIASETGWPTSQTPTLGRVVVRATARPPGDLVTLTHLANLYPKMAQRRWLVAGNDELESEALSDLLSRDMYPCDAAVLAHELSEIDDSPDALETARSTVLQWRDVVKDVFARTSQDADDRALLLAAIMLDGATPADVLAAARLLLQEEASKSMREILTGPDLATRLENVHARVTGQNVTFSHKPGYSGAILRYVWRQLSDAQDPLLEWVKELTKANGLGAGHLSEIANLLVRLAVDEHDLTVLDVARAWAVSDHEHGRDAAAAMLAQAAEDDTLGTATRTKLRTWAGQESVNTAKVAAVVCQGTFATTYPRQALTCLRWVLNRSKHDDAVNAAEDALCAMANNVNLLPQVWKAVTSWKEGKWTLARRRGFLALIDPTTARATVYRLLDNALTDAQTADELVDGWCEALGDPLLADRCEQLLERWAQAVSDRIIEDEPVVRILDRVVDDHLMTGPMAAFLIGKAGAAYNSPAVISMRERLMVRRRGGGAGPRHGGVGAV</sequence>
<dbReference type="EMBL" id="BAAABX010000023">
    <property type="protein sequence ID" value="GAA0401194.1"/>
    <property type="molecule type" value="Genomic_DNA"/>
</dbReference>
<protein>
    <recommendedName>
        <fullName evidence="3">ATP-binding protein</fullName>
    </recommendedName>
</protein>
<gene>
    <name evidence="1" type="ORF">GCM10010357_22840</name>
</gene>
<reference evidence="2" key="1">
    <citation type="journal article" date="2019" name="Int. J. Syst. Evol. Microbiol.">
        <title>The Global Catalogue of Microorganisms (GCM) 10K type strain sequencing project: providing services to taxonomists for standard genome sequencing and annotation.</title>
        <authorList>
            <consortium name="The Broad Institute Genomics Platform"/>
            <consortium name="The Broad Institute Genome Sequencing Center for Infectious Disease"/>
            <person name="Wu L."/>
            <person name="Ma J."/>
        </authorList>
    </citation>
    <scope>NUCLEOTIDE SEQUENCE [LARGE SCALE GENOMIC DNA]</scope>
    <source>
        <strain evidence="2">JCM 4788</strain>
    </source>
</reference>
<dbReference type="RefSeq" id="WP_344022770.1">
    <property type="nucleotide sequence ID" value="NZ_BAAABX010000023.1"/>
</dbReference>
<proteinExistence type="predicted"/>
<dbReference type="Proteomes" id="UP001500879">
    <property type="component" value="Unassembled WGS sequence"/>
</dbReference>
<keyword evidence="2" id="KW-1185">Reference proteome</keyword>